<keyword evidence="5 7" id="KW-1133">Transmembrane helix</keyword>
<name>A0A4Q7J500_9PSEU</name>
<gene>
    <name evidence="9" type="ORF">EWH70_22885</name>
</gene>
<dbReference type="OrthoDB" id="4543034at2"/>
<feature type="transmembrane region" description="Helical" evidence="7">
    <location>
        <begin position="235"/>
        <end position="258"/>
    </location>
</feature>
<dbReference type="NCBIfam" id="TIGR01726">
    <property type="entry name" value="HEQRo_perm_3TM"/>
    <property type="match status" value="1"/>
</dbReference>
<feature type="transmembrane region" description="Helical" evidence="7">
    <location>
        <begin position="56"/>
        <end position="89"/>
    </location>
</feature>
<keyword evidence="2 7" id="KW-0813">Transport</keyword>
<feature type="domain" description="ABC transmembrane type-1" evidence="8">
    <location>
        <begin position="65"/>
        <end position="258"/>
    </location>
</feature>
<evidence type="ECO:0000256" key="4">
    <source>
        <dbReference type="ARBA" id="ARBA00022692"/>
    </source>
</evidence>
<dbReference type="GO" id="GO:0043190">
    <property type="term" value="C:ATP-binding cassette (ABC) transporter complex"/>
    <property type="evidence" value="ECO:0007669"/>
    <property type="project" value="InterPro"/>
</dbReference>
<evidence type="ECO:0000313" key="9">
    <source>
        <dbReference type="EMBL" id="RZQ61796.1"/>
    </source>
</evidence>
<dbReference type="PANTHER" id="PTHR30614:SF21">
    <property type="entry name" value="AMINO ACID ABC TRANSPORTER PERMEASE"/>
    <property type="match status" value="1"/>
</dbReference>
<protein>
    <submittedName>
        <fullName evidence="9">Amino acid ABC transporter permease</fullName>
    </submittedName>
</protein>
<dbReference type="Proteomes" id="UP000292003">
    <property type="component" value="Unassembled WGS sequence"/>
</dbReference>
<proteinExistence type="inferred from homology"/>
<comment type="caution">
    <text evidence="9">The sequence shown here is derived from an EMBL/GenBank/DDBJ whole genome shotgun (WGS) entry which is preliminary data.</text>
</comment>
<feature type="transmembrane region" description="Helical" evidence="7">
    <location>
        <begin position="110"/>
        <end position="129"/>
    </location>
</feature>
<dbReference type="SUPFAM" id="SSF161098">
    <property type="entry name" value="MetI-like"/>
    <property type="match status" value="1"/>
</dbReference>
<keyword evidence="10" id="KW-1185">Reference proteome</keyword>
<dbReference type="Pfam" id="PF00528">
    <property type="entry name" value="BPD_transp_1"/>
    <property type="match status" value="1"/>
</dbReference>
<dbReference type="RefSeq" id="WP_130477528.1">
    <property type="nucleotide sequence ID" value="NZ_SFCC01000011.1"/>
</dbReference>
<organism evidence="9 10">
    <name type="scientific">Amycolatopsis suaedae</name>
    <dbReference type="NCBI Taxonomy" id="2510978"/>
    <lineage>
        <taxon>Bacteria</taxon>
        <taxon>Bacillati</taxon>
        <taxon>Actinomycetota</taxon>
        <taxon>Actinomycetes</taxon>
        <taxon>Pseudonocardiales</taxon>
        <taxon>Pseudonocardiaceae</taxon>
        <taxon>Amycolatopsis</taxon>
    </lineage>
</organism>
<evidence type="ECO:0000256" key="5">
    <source>
        <dbReference type="ARBA" id="ARBA00022989"/>
    </source>
</evidence>
<evidence type="ECO:0000256" key="2">
    <source>
        <dbReference type="ARBA" id="ARBA00022448"/>
    </source>
</evidence>
<dbReference type="InterPro" id="IPR010065">
    <property type="entry name" value="AA_ABC_transptr_permease_3TM"/>
</dbReference>
<dbReference type="CDD" id="cd06261">
    <property type="entry name" value="TM_PBP2"/>
    <property type="match status" value="1"/>
</dbReference>
<comment type="subcellular location">
    <subcellularLocation>
        <location evidence="1 7">Cell membrane</location>
        <topology evidence="1 7">Multi-pass membrane protein</topology>
    </subcellularLocation>
</comment>
<sequence length="283" mass="30514">MNVLFDEPGPRARRRIRIATVVSLLAGAVLVALAIRQFSVNGELDPAKWGIFTDWLIWRFILDALGSTVLAAVLAIAIGGTAGLLLAVARVSGPAVLRGAARAYMEVVRVVPALLLVFVTLFALPQLGINMPLLWKLVVPLAVSNSAQFAEIFRAGILSLDRGQGEAAAALGLSNGQAMRLVILPQALRRVVPSLVSQSAGVLKDTSLGFVVSYSELLYSTKVLIGYYQQSQVSILIQAYLVIAAVYFVVNFGLSRLARWLESRQRRKGRVAATAEELPHRDG</sequence>
<dbReference type="InterPro" id="IPR043429">
    <property type="entry name" value="ArtM/GltK/GlnP/TcyL/YhdX-like"/>
</dbReference>
<evidence type="ECO:0000256" key="6">
    <source>
        <dbReference type="ARBA" id="ARBA00023136"/>
    </source>
</evidence>
<accession>A0A4Q7J500</accession>
<dbReference type="EMBL" id="SFCC01000011">
    <property type="protein sequence ID" value="RZQ61796.1"/>
    <property type="molecule type" value="Genomic_DNA"/>
</dbReference>
<dbReference type="Gene3D" id="1.10.3720.10">
    <property type="entry name" value="MetI-like"/>
    <property type="match status" value="1"/>
</dbReference>
<reference evidence="9 10" key="1">
    <citation type="submission" date="2019-02" db="EMBL/GenBank/DDBJ databases">
        <title>Draft genome sequence of Amycolatopsis sp. 8-3EHSu isolated from roots of Suaeda maritima.</title>
        <authorList>
            <person name="Duangmal K."/>
            <person name="Chantavorakit T."/>
        </authorList>
    </citation>
    <scope>NUCLEOTIDE SEQUENCE [LARGE SCALE GENOMIC DNA]</scope>
    <source>
        <strain evidence="9 10">8-3EHSu</strain>
    </source>
</reference>
<feature type="transmembrane region" description="Helical" evidence="7">
    <location>
        <begin position="16"/>
        <end position="36"/>
    </location>
</feature>
<evidence type="ECO:0000259" key="8">
    <source>
        <dbReference type="PROSITE" id="PS50928"/>
    </source>
</evidence>
<evidence type="ECO:0000256" key="7">
    <source>
        <dbReference type="RuleBase" id="RU363032"/>
    </source>
</evidence>
<dbReference type="PROSITE" id="PS50928">
    <property type="entry name" value="ABC_TM1"/>
    <property type="match status" value="1"/>
</dbReference>
<dbReference type="GO" id="GO:0006865">
    <property type="term" value="P:amino acid transport"/>
    <property type="evidence" value="ECO:0007669"/>
    <property type="project" value="TreeGrafter"/>
</dbReference>
<dbReference type="GO" id="GO:0022857">
    <property type="term" value="F:transmembrane transporter activity"/>
    <property type="evidence" value="ECO:0007669"/>
    <property type="project" value="InterPro"/>
</dbReference>
<keyword evidence="3" id="KW-1003">Cell membrane</keyword>
<evidence type="ECO:0000313" key="10">
    <source>
        <dbReference type="Proteomes" id="UP000292003"/>
    </source>
</evidence>
<dbReference type="AlphaFoldDB" id="A0A4Q7J500"/>
<dbReference type="PANTHER" id="PTHR30614">
    <property type="entry name" value="MEMBRANE COMPONENT OF AMINO ACID ABC TRANSPORTER"/>
    <property type="match status" value="1"/>
</dbReference>
<evidence type="ECO:0000256" key="1">
    <source>
        <dbReference type="ARBA" id="ARBA00004651"/>
    </source>
</evidence>
<keyword evidence="4 7" id="KW-0812">Transmembrane</keyword>
<keyword evidence="6 7" id="KW-0472">Membrane</keyword>
<dbReference type="InterPro" id="IPR035906">
    <property type="entry name" value="MetI-like_sf"/>
</dbReference>
<evidence type="ECO:0000256" key="3">
    <source>
        <dbReference type="ARBA" id="ARBA00022475"/>
    </source>
</evidence>
<dbReference type="InterPro" id="IPR000515">
    <property type="entry name" value="MetI-like"/>
</dbReference>
<comment type="similarity">
    <text evidence="7">Belongs to the binding-protein-dependent transport system permease family.</text>
</comment>